<organism evidence="1 2">
    <name type="scientific">Aphis craccivora</name>
    <name type="common">Cowpea aphid</name>
    <dbReference type="NCBI Taxonomy" id="307492"/>
    <lineage>
        <taxon>Eukaryota</taxon>
        <taxon>Metazoa</taxon>
        <taxon>Ecdysozoa</taxon>
        <taxon>Arthropoda</taxon>
        <taxon>Hexapoda</taxon>
        <taxon>Insecta</taxon>
        <taxon>Pterygota</taxon>
        <taxon>Neoptera</taxon>
        <taxon>Paraneoptera</taxon>
        <taxon>Hemiptera</taxon>
        <taxon>Sternorrhyncha</taxon>
        <taxon>Aphidomorpha</taxon>
        <taxon>Aphidoidea</taxon>
        <taxon>Aphididae</taxon>
        <taxon>Aphidini</taxon>
        <taxon>Aphis</taxon>
        <taxon>Aphis</taxon>
    </lineage>
</organism>
<dbReference type="OrthoDB" id="167578at2759"/>
<dbReference type="Proteomes" id="UP000478052">
    <property type="component" value="Unassembled WGS sequence"/>
</dbReference>
<dbReference type="SUPFAM" id="SSF53098">
    <property type="entry name" value="Ribonuclease H-like"/>
    <property type="match status" value="1"/>
</dbReference>
<dbReference type="PANTHER" id="PTHR47501">
    <property type="entry name" value="TRANSPOSASE-RELATED"/>
    <property type="match status" value="1"/>
</dbReference>
<dbReference type="AlphaFoldDB" id="A0A6G0XFZ5"/>
<reference evidence="1 2" key="1">
    <citation type="submission" date="2019-08" db="EMBL/GenBank/DDBJ databases">
        <title>Whole genome of Aphis craccivora.</title>
        <authorList>
            <person name="Voronova N.V."/>
            <person name="Shulinski R.S."/>
            <person name="Bandarenka Y.V."/>
            <person name="Zhorov D.G."/>
            <person name="Warner D."/>
        </authorList>
    </citation>
    <scope>NUCLEOTIDE SEQUENCE [LARGE SCALE GENOMIC DNA]</scope>
    <source>
        <strain evidence="1">180601</strain>
        <tissue evidence="1">Whole Body</tissue>
    </source>
</reference>
<evidence type="ECO:0000313" key="1">
    <source>
        <dbReference type="EMBL" id="KAF0738974.1"/>
    </source>
</evidence>
<dbReference type="InterPro" id="IPR012337">
    <property type="entry name" value="RNaseH-like_sf"/>
</dbReference>
<protein>
    <submittedName>
        <fullName evidence="1">Dimer Tnp hAT domain-containing protein</fullName>
    </submittedName>
</protein>
<evidence type="ECO:0000313" key="2">
    <source>
        <dbReference type="Proteomes" id="UP000478052"/>
    </source>
</evidence>
<gene>
    <name evidence="1" type="ORF">FWK35_00022288</name>
</gene>
<dbReference type="EMBL" id="VUJU01007883">
    <property type="protein sequence ID" value="KAF0738974.1"/>
    <property type="molecule type" value="Genomic_DNA"/>
</dbReference>
<sequence>MNLIRFQKWIDLLLKTNNNKRNHQEIEETADNLSNELSIIAEPKFKYLFGEFYKLVSINGSKLSALCQNCPKVISGSTSSSGNLLSHIKHKHSTLISKVNNARQNKGETSAQIKMYDVRTKYVSKEKWNSHGVGAMDHVPLLVVFFLHITRLTGLNNTSILPKRKHTSKQLKVKYKSYVDMLTTQIEIHNYICLTAHIWSFNNKNFMGMTCHFIEDTYERKSYVLGCQLVKGVHNYLNIMEVLTEMMKFKIDLSKVTHMVTDNASNFGKSFKIFSLSNPKFKLNWVPVRYKDMCSKLFIDECKIFVSNQSDYPSVNIDDEESDESDSDNSIPKIDLDLLDDFHHIKQIFLKYNTTLKSSGPVERLFSKAMQVFTARQNRLNDKTLEMYEKGAEAYHVLRSSI</sequence>
<name>A0A6G0XFZ5_APHCR</name>
<keyword evidence="2" id="KW-1185">Reference proteome</keyword>
<comment type="caution">
    <text evidence="1">The sequence shown here is derived from an EMBL/GenBank/DDBJ whole genome shotgun (WGS) entry which is preliminary data.</text>
</comment>
<accession>A0A6G0XFZ5</accession>
<proteinExistence type="predicted"/>